<dbReference type="CDD" id="cd17574">
    <property type="entry name" value="REC_OmpR"/>
    <property type="match status" value="1"/>
</dbReference>
<dbReference type="SUPFAM" id="SSF52172">
    <property type="entry name" value="CheY-like"/>
    <property type="match status" value="1"/>
</dbReference>
<dbReference type="PROSITE" id="PS51755">
    <property type="entry name" value="OMPR_PHOB"/>
    <property type="match status" value="1"/>
</dbReference>
<accession>A0A841I432</accession>
<dbReference type="GO" id="GO:0032993">
    <property type="term" value="C:protein-DNA complex"/>
    <property type="evidence" value="ECO:0007669"/>
    <property type="project" value="TreeGrafter"/>
</dbReference>
<keyword evidence="4 7" id="KW-0238">DNA-binding</keyword>
<dbReference type="InterPro" id="IPR036388">
    <property type="entry name" value="WH-like_DNA-bd_sf"/>
</dbReference>
<evidence type="ECO:0000256" key="3">
    <source>
        <dbReference type="ARBA" id="ARBA00023015"/>
    </source>
</evidence>
<comment type="caution">
    <text evidence="10">The sequence shown here is derived from an EMBL/GenBank/DDBJ whole genome shotgun (WGS) entry which is preliminary data.</text>
</comment>
<dbReference type="AlphaFoldDB" id="A0A841I432"/>
<dbReference type="EMBL" id="JACHHG010000007">
    <property type="protein sequence ID" value="MBB6098665.1"/>
    <property type="molecule type" value="Genomic_DNA"/>
</dbReference>
<dbReference type="PROSITE" id="PS50110">
    <property type="entry name" value="RESPONSE_REGULATORY"/>
    <property type="match status" value="1"/>
</dbReference>
<dbReference type="GO" id="GO:0000976">
    <property type="term" value="F:transcription cis-regulatory region binding"/>
    <property type="evidence" value="ECO:0007669"/>
    <property type="project" value="TreeGrafter"/>
</dbReference>
<keyword evidence="3" id="KW-0805">Transcription regulation</keyword>
<sequence length="224" mass="24819">MQRLLIIEDDPGVLSLLRRSFAYEGYAVQATPDPLEGLRQLEASPPDLVILDLMLPGLSGLEVLRRLRAQRPELPVVLLTARDAPSDQVLGLEAGANDYVTKPFALEVLAARVRAHLRSRTSARPEPLRFADLVLNPAAHTAMRGERAITLTAQEFRLLSTFMETPQHVLSKSVLLDRAWGLSYLGDPNVVETFVKQLRQKLEAAGESRLIHTVRGVGYVLREG</sequence>
<dbReference type="Pfam" id="PF00486">
    <property type="entry name" value="Trans_reg_C"/>
    <property type="match status" value="1"/>
</dbReference>
<organism evidence="10 11">
    <name type="scientific">Deinobacterium chartae</name>
    <dbReference type="NCBI Taxonomy" id="521158"/>
    <lineage>
        <taxon>Bacteria</taxon>
        <taxon>Thermotogati</taxon>
        <taxon>Deinococcota</taxon>
        <taxon>Deinococci</taxon>
        <taxon>Deinococcales</taxon>
        <taxon>Deinococcaceae</taxon>
        <taxon>Deinobacterium</taxon>
    </lineage>
</organism>
<evidence type="ECO:0000256" key="5">
    <source>
        <dbReference type="ARBA" id="ARBA00023163"/>
    </source>
</evidence>
<dbReference type="PANTHER" id="PTHR48111">
    <property type="entry name" value="REGULATOR OF RPOS"/>
    <property type="match status" value="1"/>
</dbReference>
<dbReference type="CDD" id="cd00383">
    <property type="entry name" value="trans_reg_C"/>
    <property type="match status" value="1"/>
</dbReference>
<dbReference type="GO" id="GO:0006355">
    <property type="term" value="P:regulation of DNA-templated transcription"/>
    <property type="evidence" value="ECO:0007669"/>
    <property type="project" value="InterPro"/>
</dbReference>
<protein>
    <submittedName>
        <fullName evidence="10">DNA-binding response OmpR family regulator</fullName>
    </submittedName>
</protein>
<dbReference type="Pfam" id="PF00072">
    <property type="entry name" value="Response_reg"/>
    <property type="match status" value="1"/>
</dbReference>
<keyword evidence="1 6" id="KW-0597">Phosphoprotein</keyword>
<dbReference type="SMART" id="SM00862">
    <property type="entry name" value="Trans_reg_C"/>
    <property type="match status" value="1"/>
</dbReference>
<reference evidence="10 11" key="1">
    <citation type="submission" date="2020-08" db="EMBL/GenBank/DDBJ databases">
        <title>Genomic Encyclopedia of Type Strains, Phase IV (KMG-IV): sequencing the most valuable type-strain genomes for metagenomic binning, comparative biology and taxonomic classification.</title>
        <authorList>
            <person name="Goeker M."/>
        </authorList>
    </citation>
    <scope>NUCLEOTIDE SEQUENCE [LARGE SCALE GENOMIC DNA]</scope>
    <source>
        <strain evidence="10 11">DSM 21458</strain>
    </source>
</reference>
<evidence type="ECO:0000259" key="9">
    <source>
        <dbReference type="PROSITE" id="PS51755"/>
    </source>
</evidence>
<dbReference type="InterPro" id="IPR001789">
    <property type="entry name" value="Sig_transdc_resp-reg_receiver"/>
</dbReference>
<keyword evidence="2" id="KW-0902">Two-component regulatory system</keyword>
<dbReference type="FunFam" id="1.10.10.10:FF:000005">
    <property type="entry name" value="Two-component system response regulator"/>
    <property type="match status" value="1"/>
</dbReference>
<evidence type="ECO:0000313" key="11">
    <source>
        <dbReference type="Proteomes" id="UP000569951"/>
    </source>
</evidence>
<feature type="modified residue" description="4-aspartylphosphate" evidence="6">
    <location>
        <position position="52"/>
    </location>
</feature>
<dbReference type="PANTHER" id="PTHR48111:SF22">
    <property type="entry name" value="REGULATOR OF RPOS"/>
    <property type="match status" value="1"/>
</dbReference>
<proteinExistence type="predicted"/>
<dbReference type="Gene3D" id="3.40.50.2300">
    <property type="match status" value="1"/>
</dbReference>
<dbReference type="RefSeq" id="WP_183987316.1">
    <property type="nucleotide sequence ID" value="NZ_JACHHG010000007.1"/>
</dbReference>
<dbReference type="InterPro" id="IPR001867">
    <property type="entry name" value="OmpR/PhoB-type_DNA-bd"/>
</dbReference>
<name>A0A841I432_9DEIO</name>
<dbReference type="InterPro" id="IPR039420">
    <property type="entry name" value="WalR-like"/>
</dbReference>
<dbReference type="GO" id="GO:0000156">
    <property type="term" value="F:phosphorelay response regulator activity"/>
    <property type="evidence" value="ECO:0007669"/>
    <property type="project" value="TreeGrafter"/>
</dbReference>
<gene>
    <name evidence="10" type="ORF">HNR42_002100</name>
</gene>
<evidence type="ECO:0000259" key="8">
    <source>
        <dbReference type="PROSITE" id="PS50110"/>
    </source>
</evidence>
<dbReference type="Gene3D" id="1.10.10.10">
    <property type="entry name" value="Winged helix-like DNA-binding domain superfamily/Winged helix DNA-binding domain"/>
    <property type="match status" value="1"/>
</dbReference>
<evidence type="ECO:0000256" key="6">
    <source>
        <dbReference type="PROSITE-ProRule" id="PRU00169"/>
    </source>
</evidence>
<dbReference type="GO" id="GO:0005829">
    <property type="term" value="C:cytosol"/>
    <property type="evidence" value="ECO:0007669"/>
    <property type="project" value="TreeGrafter"/>
</dbReference>
<dbReference type="Gene3D" id="6.10.250.690">
    <property type="match status" value="1"/>
</dbReference>
<evidence type="ECO:0000256" key="2">
    <source>
        <dbReference type="ARBA" id="ARBA00023012"/>
    </source>
</evidence>
<keyword evidence="11" id="KW-1185">Reference proteome</keyword>
<evidence type="ECO:0000256" key="4">
    <source>
        <dbReference type="ARBA" id="ARBA00023125"/>
    </source>
</evidence>
<keyword evidence="5" id="KW-0804">Transcription</keyword>
<dbReference type="SMART" id="SM00448">
    <property type="entry name" value="REC"/>
    <property type="match status" value="1"/>
</dbReference>
<feature type="domain" description="Response regulatory" evidence="8">
    <location>
        <begin position="3"/>
        <end position="117"/>
    </location>
</feature>
<evidence type="ECO:0000313" key="10">
    <source>
        <dbReference type="EMBL" id="MBB6098665.1"/>
    </source>
</evidence>
<feature type="DNA-binding region" description="OmpR/PhoB-type" evidence="7">
    <location>
        <begin position="125"/>
        <end position="223"/>
    </location>
</feature>
<evidence type="ECO:0000256" key="1">
    <source>
        <dbReference type="ARBA" id="ARBA00022553"/>
    </source>
</evidence>
<evidence type="ECO:0000256" key="7">
    <source>
        <dbReference type="PROSITE-ProRule" id="PRU01091"/>
    </source>
</evidence>
<dbReference type="InterPro" id="IPR011006">
    <property type="entry name" value="CheY-like_superfamily"/>
</dbReference>
<feature type="domain" description="OmpR/PhoB-type" evidence="9">
    <location>
        <begin position="125"/>
        <end position="223"/>
    </location>
</feature>
<dbReference type="Proteomes" id="UP000569951">
    <property type="component" value="Unassembled WGS sequence"/>
</dbReference>